<proteinExistence type="predicted"/>
<accession>A0ABN2K3V3</accession>
<comment type="caution">
    <text evidence="2">The sequence shown here is derived from an EMBL/GenBank/DDBJ whole genome shotgun (WGS) entry which is preliminary data.</text>
</comment>
<sequence>MDVIVSRSGGLAGLRLTWEVRVEEQPDPREWYLLIDELPWSEPRPVPLEPDRFVYKIRCAPHEATLADRQLTGPWRQLVDLVQEAAEPLRRGQREDPPAHPTRSDPARRDTST</sequence>
<dbReference type="Pfam" id="PF20242">
    <property type="entry name" value="Emfourin"/>
    <property type="match status" value="1"/>
</dbReference>
<reference evidence="2 3" key="1">
    <citation type="journal article" date="2019" name="Int. J. Syst. Evol. Microbiol.">
        <title>The Global Catalogue of Microorganisms (GCM) 10K type strain sequencing project: providing services to taxonomists for standard genome sequencing and annotation.</title>
        <authorList>
            <consortium name="The Broad Institute Genomics Platform"/>
            <consortium name="The Broad Institute Genome Sequencing Center for Infectious Disease"/>
            <person name="Wu L."/>
            <person name="Ma J."/>
        </authorList>
    </citation>
    <scope>NUCLEOTIDE SEQUENCE [LARGE SCALE GENOMIC DNA]</scope>
    <source>
        <strain evidence="2 3">JCM 14319</strain>
    </source>
</reference>
<evidence type="ECO:0000313" key="3">
    <source>
        <dbReference type="Proteomes" id="UP001500506"/>
    </source>
</evidence>
<feature type="region of interest" description="Disordered" evidence="1">
    <location>
        <begin position="86"/>
        <end position="113"/>
    </location>
</feature>
<evidence type="ECO:0000313" key="2">
    <source>
        <dbReference type="EMBL" id="GAA1747793.1"/>
    </source>
</evidence>
<protein>
    <submittedName>
        <fullName evidence="2">Uncharacterized protein</fullName>
    </submittedName>
</protein>
<gene>
    <name evidence="2" type="ORF">GCM10009747_01150</name>
</gene>
<feature type="compositionally biased region" description="Basic and acidic residues" evidence="1">
    <location>
        <begin position="87"/>
        <end position="113"/>
    </location>
</feature>
<dbReference type="InterPro" id="IPR049457">
    <property type="entry name" value="Emfourin"/>
</dbReference>
<evidence type="ECO:0000256" key="1">
    <source>
        <dbReference type="SAM" id="MobiDB-lite"/>
    </source>
</evidence>
<organism evidence="2 3">
    <name type="scientific">Agromyces humatus</name>
    <dbReference type="NCBI Taxonomy" id="279573"/>
    <lineage>
        <taxon>Bacteria</taxon>
        <taxon>Bacillati</taxon>
        <taxon>Actinomycetota</taxon>
        <taxon>Actinomycetes</taxon>
        <taxon>Micrococcales</taxon>
        <taxon>Microbacteriaceae</taxon>
        <taxon>Agromyces</taxon>
    </lineage>
</organism>
<dbReference type="EMBL" id="BAAANH010000001">
    <property type="protein sequence ID" value="GAA1747793.1"/>
    <property type="molecule type" value="Genomic_DNA"/>
</dbReference>
<dbReference type="RefSeq" id="WP_232496583.1">
    <property type="nucleotide sequence ID" value="NZ_BAAANH010000001.1"/>
</dbReference>
<name>A0ABN2K3V3_9MICO</name>
<keyword evidence="3" id="KW-1185">Reference proteome</keyword>
<dbReference type="Proteomes" id="UP001500506">
    <property type="component" value="Unassembled WGS sequence"/>
</dbReference>